<evidence type="ECO:0000313" key="1">
    <source>
        <dbReference type="EMBL" id="KAJ8618104.1"/>
    </source>
</evidence>
<proteinExistence type="predicted"/>
<organism evidence="1 2">
    <name type="scientific">Persea americana</name>
    <name type="common">Avocado</name>
    <dbReference type="NCBI Taxonomy" id="3435"/>
    <lineage>
        <taxon>Eukaryota</taxon>
        <taxon>Viridiplantae</taxon>
        <taxon>Streptophyta</taxon>
        <taxon>Embryophyta</taxon>
        <taxon>Tracheophyta</taxon>
        <taxon>Spermatophyta</taxon>
        <taxon>Magnoliopsida</taxon>
        <taxon>Magnoliidae</taxon>
        <taxon>Laurales</taxon>
        <taxon>Lauraceae</taxon>
        <taxon>Persea</taxon>
    </lineage>
</organism>
<accession>A0ACC2KAY4</accession>
<sequence>MSEYAMAHCSVASNPFTFKSFFSLGLHLKSSETKSAVSPPLLLVISQNKKGHFPLVCFHVSYKETLGRLSLRVHASLSEGAAQSCRNPFFVLRGFLRGVAVGYWIGGDYRRMEATCAGGTLVSRSVCGNHSRGETPSPPSSK</sequence>
<protein>
    <submittedName>
        <fullName evidence="1">Uncharacterized protein</fullName>
    </submittedName>
</protein>
<comment type="caution">
    <text evidence="1">The sequence shown here is derived from an EMBL/GenBank/DDBJ whole genome shotgun (WGS) entry which is preliminary data.</text>
</comment>
<keyword evidence="2" id="KW-1185">Reference proteome</keyword>
<evidence type="ECO:0000313" key="2">
    <source>
        <dbReference type="Proteomes" id="UP001234297"/>
    </source>
</evidence>
<dbReference type="EMBL" id="CM056812">
    <property type="protein sequence ID" value="KAJ8618104.1"/>
    <property type="molecule type" value="Genomic_DNA"/>
</dbReference>
<dbReference type="Proteomes" id="UP001234297">
    <property type="component" value="Chromosome 4"/>
</dbReference>
<name>A0ACC2KAY4_PERAE</name>
<gene>
    <name evidence="1" type="ORF">MRB53_014290</name>
</gene>
<reference evidence="1 2" key="1">
    <citation type="journal article" date="2022" name="Hortic Res">
        <title>A haplotype resolved chromosomal level avocado genome allows analysis of novel avocado genes.</title>
        <authorList>
            <person name="Nath O."/>
            <person name="Fletcher S.J."/>
            <person name="Hayward A."/>
            <person name="Shaw L.M."/>
            <person name="Masouleh A.K."/>
            <person name="Furtado A."/>
            <person name="Henry R.J."/>
            <person name="Mitter N."/>
        </authorList>
    </citation>
    <scope>NUCLEOTIDE SEQUENCE [LARGE SCALE GENOMIC DNA]</scope>
    <source>
        <strain evidence="2">cv. Hass</strain>
    </source>
</reference>